<sequence>MPPLFLNNATAPPGLAFQAFTDTFYMGEATRVIQDEGFHDLNLTRSSYVWLPDTTACCLTFCTGKTTAVGYWCNPRRRTNASEPFDRVYIWCGGNRNNQLNSTCS</sequence>
<dbReference type="Proteomes" id="UP001172155">
    <property type="component" value="Unassembled WGS sequence"/>
</dbReference>
<organism evidence="1 2">
    <name type="scientific">Schizothecium vesticola</name>
    <dbReference type="NCBI Taxonomy" id="314040"/>
    <lineage>
        <taxon>Eukaryota</taxon>
        <taxon>Fungi</taxon>
        <taxon>Dikarya</taxon>
        <taxon>Ascomycota</taxon>
        <taxon>Pezizomycotina</taxon>
        <taxon>Sordariomycetes</taxon>
        <taxon>Sordariomycetidae</taxon>
        <taxon>Sordariales</taxon>
        <taxon>Schizotheciaceae</taxon>
        <taxon>Schizothecium</taxon>
    </lineage>
</organism>
<keyword evidence="2" id="KW-1185">Reference proteome</keyword>
<reference evidence="1" key="1">
    <citation type="submission" date="2023-06" db="EMBL/GenBank/DDBJ databases">
        <title>Genome-scale phylogeny and comparative genomics of the fungal order Sordariales.</title>
        <authorList>
            <consortium name="Lawrence Berkeley National Laboratory"/>
            <person name="Hensen N."/>
            <person name="Bonometti L."/>
            <person name="Westerberg I."/>
            <person name="Brannstrom I.O."/>
            <person name="Guillou S."/>
            <person name="Cros-Aarteil S."/>
            <person name="Calhoun S."/>
            <person name="Haridas S."/>
            <person name="Kuo A."/>
            <person name="Mondo S."/>
            <person name="Pangilinan J."/>
            <person name="Riley R."/>
            <person name="LaButti K."/>
            <person name="Andreopoulos B."/>
            <person name="Lipzen A."/>
            <person name="Chen C."/>
            <person name="Yanf M."/>
            <person name="Daum C."/>
            <person name="Ng V."/>
            <person name="Clum A."/>
            <person name="Steindorff A."/>
            <person name="Ohm R."/>
            <person name="Martin F."/>
            <person name="Silar P."/>
            <person name="Natvig D."/>
            <person name="Lalanne C."/>
            <person name="Gautier V."/>
            <person name="Ament-velasquez S.L."/>
            <person name="Kruys A."/>
            <person name="Hutchinson M.I."/>
            <person name="Powell A.J."/>
            <person name="Barry K."/>
            <person name="Miller A.N."/>
            <person name="Grigoriev I.V."/>
            <person name="Debuchy R."/>
            <person name="Gladieux P."/>
            <person name="Thoren M.H."/>
            <person name="Johannesson H."/>
        </authorList>
    </citation>
    <scope>NUCLEOTIDE SEQUENCE</scope>
    <source>
        <strain evidence="1">SMH3187-1</strain>
    </source>
</reference>
<dbReference type="AlphaFoldDB" id="A0AA40ENL9"/>
<accession>A0AA40ENL9</accession>
<proteinExistence type="predicted"/>
<dbReference type="EMBL" id="JAUKUD010000005">
    <property type="protein sequence ID" value="KAK0742623.1"/>
    <property type="molecule type" value="Genomic_DNA"/>
</dbReference>
<name>A0AA40ENL9_9PEZI</name>
<gene>
    <name evidence="1" type="ORF">B0T18DRAFT_329991</name>
</gene>
<protein>
    <submittedName>
        <fullName evidence="1">Uncharacterized protein</fullName>
    </submittedName>
</protein>
<evidence type="ECO:0000313" key="1">
    <source>
        <dbReference type="EMBL" id="KAK0742623.1"/>
    </source>
</evidence>
<evidence type="ECO:0000313" key="2">
    <source>
        <dbReference type="Proteomes" id="UP001172155"/>
    </source>
</evidence>
<comment type="caution">
    <text evidence="1">The sequence shown here is derived from an EMBL/GenBank/DDBJ whole genome shotgun (WGS) entry which is preliminary data.</text>
</comment>